<name>W4K8E1_HETIT</name>
<gene>
    <name evidence="2" type="ORF">HETIRDRAFT_244556</name>
</gene>
<dbReference type="HOGENOM" id="CLU_178721_0_0_1"/>
<evidence type="ECO:0000313" key="2">
    <source>
        <dbReference type="EMBL" id="ETW82063.1"/>
    </source>
</evidence>
<dbReference type="InterPro" id="IPR041577">
    <property type="entry name" value="RT_RNaseH_2"/>
</dbReference>
<dbReference type="Proteomes" id="UP000030671">
    <property type="component" value="Unassembled WGS sequence"/>
</dbReference>
<evidence type="ECO:0000313" key="3">
    <source>
        <dbReference type="Proteomes" id="UP000030671"/>
    </source>
</evidence>
<keyword evidence="3" id="KW-1185">Reference proteome</keyword>
<dbReference type="RefSeq" id="XP_009546639.1">
    <property type="nucleotide sequence ID" value="XM_009548344.1"/>
</dbReference>
<feature type="domain" description="Reverse transcriptase/retrotransposon-derived protein RNase H-like" evidence="1">
    <location>
        <begin position="10"/>
        <end position="61"/>
    </location>
</feature>
<dbReference type="OrthoDB" id="2635857at2759"/>
<proteinExistence type="predicted"/>
<evidence type="ECO:0000259" key="1">
    <source>
        <dbReference type="Pfam" id="PF17919"/>
    </source>
</evidence>
<sequence length="70" mass="7849">MQKHTFGNTWEWKHTLALLNLKTALTSKPVLRKLVFDGTPFIITTDGCQQGFGAVLTQEFTTELAGRKIV</sequence>
<dbReference type="SUPFAM" id="SSF56672">
    <property type="entry name" value="DNA/RNA polymerases"/>
    <property type="match status" value="1"/>
</dbReference>
<protein>
    <recommendedName>
        <fullName evidence="1">Reverse transcriptase/retrotransposon-derived protein RNase H-like domain-containing protein</fullName>
    </recommendedName>
</protein>
<dbReference type="InterPro" id="IPR043502">
    <property type="entry name" value="DNA/RNA_pol_sf"/>
</dbReference>
<dbReference type="AlphaFoldDB" id="W4K8E1"/>
<dbReference type="KEGG" id="hir:HETIRDRAFT_244556"/>
<accession>W4K8E1</accession>
<dbReference type="GeneID" id="20669058"/>
<feature type="non-terminal residue" evidence="2">
    <location>
        <position position="70"/>
    </location>
</feature>
<reference evidence="2 3" key="1">
    <citation type="journal article" date="2012" name="New Phytol.">
        <title>Insight into trade-off between wood decay and parasitism from the genome of a fungal forest pathogen.</title>
        <authorList>
            <person name="Olson A."/>
            <person name="Aerts A."/>
            <person name="Asiegbu F."/>
            <person name="Belbahri L."/>
            <person name="Bouzid O."/>
            <person name="Broberg A."/>
            <person name="Canback B."/>
            <person name="Coutinho P.M."/>
            <person name="Cullen D."/>
            <person name="Dalman K."/>
            <person name="Deflorio G."/>
            <person name="van Diepen L.T."/>
            <person name="Dunand C."/>
            <person name="Duplessis S."/>
            <person name="Durling M."/>
            <person name="Gonthier P."/>
            <person name="Grimwood J."/>
            <person name="Fossdal C.G."/>
            <person name="Hansson D."/>
            <person name="Henrissat B."/>
            <person name="Hietala A."/>
            <person name="Himmelstrand K."/>
            <person name="Hoffmeister D."/>
            <person name="Hogberg N."/>
            <person name="James T.Y."/>
            <person name="Karlsson M."/>
            <person name="Kohler A."/>
            <person name="Kues U."/>
            <person name="Lee Y.H."/>
            <person name="Lin Y.C."/>
            <person name="Lind M."/>
            <person name="Lindquist E."/>
            <person name="Lombard V."/>
            <person name="Lucas S."/>
            <person name="Lunden K."/>
            <person name="Morin E."/>
            <person name="Murat C."/>
            <person name="Park J."/>
            <person name="Raffaello T."/>
            <person name="Rouze P."/>
            <person name="Salamov A."/>
            <person name="Schmutz J."/>
            <person name="Solheim H."/>
            <person name="Stahlberg J."/>
            <person name="Velez H."/>
            <person name="de Vries R.P."/>
            <person name="Wiebenga A."/>
            <person name="Woodward S."/>
            <person name="Yakovlev I."/>
            <person name="Garbelotto M."/>
            <person name="Martin F."/>
            <person name="Grigoriev I.V."/>
            <person name="Stenlid J."/>
        </authorList>
    </citation>
    <scope>NUCLEOTIDE SEQUENCE [LARGE SCALE GENOMIC DNA]</scope>
    <source>
        <strain evidence="2 3">TC 32-1</strain>
    </source>
</reference>
<dbReference type="Pfam" id="PF17919">
    <property type="entry name" value="RT_RNaseH_2"/>
    <property type="match status" value="1"/>
</dbReference>
<dbReference type="EMBL" id="KI925458">
    <property type="protein sequence ID" value="ETW82063.1"/>
    <property type="molecule type" value="Genomic_DNA"/>
</dbReference>
<organism evidence="2 3">
    <name type="scientific">Heterobasidion irregulare (strain TC 32-1)</name>
    <dbReference type="NCBI Taxonomy" id="747525"/>
    <lineage>
        <taxon>Eukaryota</taxon>
        <taxon>Fungi</taxon>
        <taxon>Dikarya</taxon>
        <taxon>Basidiomycota</taxon>
        <taxon>Agaricomycotina</taxon>
        <taxon>Agaricomycetes</taxon>
        <taxon>Russulales</taxon>
        <taxon>Bondarzewiaceae</taxon>
        <taxon>Heterobasidion</taxon>
        <taxon>Heterobasidion annosum species complex</taxon>
    </lineage>
</organism>
<dbReference type="InParanoid" id="W4K8E1"/>